<evidence type="ECO:0000313" key="2">
    <source>
        <dbReference type="EMBL" id="VAW11856.1"/>
    </source>
</evidence>
<dbReference type="InterPro" id="IPR025296">
    <property type="entry name" value="DUF4158"/>
</dbReference>
<sequence length="163" mass="19250">MSRISLFKKEEITAFDSPPVLTEKERKVIFTISETDNRKIYFRKKTSKVGFVLQLGHFKAHKKFFTPEQYLVADVEYVSKLVGTRRTLDLTSENYTSYLKHRPIILDILGYRPFKTFEPIFSKEADALVRTALRPKDIFHSLLDFLEERHIKGRHSKFINAFF</sequence>
<dbReference type="EMBL" id="UOEL01000073">
    <property type="protein sequence ID" value="VAW11856.1"/>
    <property type="molecule type" value="Genomic_DNA"/>
</dbReference>
<accession>A0A3B0TXN7</accession>
<reference evidence="2" key="1">
    <citation type="submission" date="2018-06" db="EMBL/GenBank/DDBJ databases">
        <authorList>
            <person name="Zhirakovskaya E."/>
        </authorList>
    </citation>
    <scope>NUCLEOTIDE SEQUENCE</scope>
</reference>
<dbReference type="AlphaFoldDB" id="A0A3B0TXN7"/>
<name>A0A3B0TXN7_9ZZZZ</name>
<gene>
    <name evidence="2" type="ORF">MNBD_BACTEROID03-2852</name>
</gene>
<feature type="domain" description="DUF4158" evidence="1">
    <location>
        <begin position="7"/>
        <end position="151"/>
    </location>
</feature>
<dbReference type="Pfam" id="PF13700">
    <property type="entry name" value="DUF4158"/>
    <property type="match status" value="1"/>
</dbReference>
<proteinExistence type="predicted"/>
<protein>
    <recommendedName>
        <fullName evidence="1">DUF4158 domain-containing protein</fullName>
    </recommendedName>
</protein>
<organism evidence="2">
    <name type="scientific">hydrothermal vent metagenome</name>
    <dbReference type="NCBI Taxonomy" id="652676"/>
    <lineage>
        <taxon>unclassified sequences</taxon>
        <taxon>metagenomes</taxon>
        <taxon>ecological metagenomes</taxon>
    </lineage>
</organism>
<evidence type="ECO:0000259" key="1">
    <source>
        <dbReference type="Pfam" id="PF13700"/>
    </source>
</evidence>